<feature type="active site" evidence="1">
    <location>
        <position position="47"/>
    </location>
</feature>
<keyword evidence="3" id="KW-1185">Reference proteome</keyword>
<dbReference type="PANTHER" id="PTHR13774">
    <property type="entry name" value="PHENAZINE BIOSYNTHESIS PROTEIN"/>
    <property type="match status" value="1"/>
</dbReference>
<reference evidence="2" key="1">
    <citation type="submission" date="2020-05" db="EMBL/GenBank/DDBJ databases">
        <title>Mycena genomes resolve the evolution of fungal bioluminescence.</title>
        <authorList>
            <person name="Tsai I.J."/>
        </authorList>
    </citation>
    <scope>NUCLEOTIDE SEQUENCE</scope>
    <source>
        <strain evidence="2">171206Taipei</strain>
    </source>
</reference>
<gene>
    <name evidence="2" type="ORF">MIND_00615100</name>
</gene>
<organism evidence="2 3">
    <name type="scientific">Mycena indigotica</name>
    <dbReference type="NCBI Taxonomy" id="2126181"/>
    <lineage>
        <taxon>Eukaryota</taxon>
        <taxon>Fungi</taxon>
        <taxon>Dikarya</taxon>
        <taxon>Basidiomycota</taxon>
        <taxon>Agaricomycotina</taxon>
        <taxon>Agaricomycetes</taxon>
        <taxon>Agaricomycetidae</taxon>
        <taxon>Agaricales</taxon>
        <taxon>Marasmiineae</taxon>
        <taxon>Mycenaceae</taxon>
        <taxon>Mycena</taxon>
    </lineage>
</organism>
<dbReference type="SUPFAM" id="SSF54506">
    <property type="entry name" value="Diaminopimelate epimerase-like"/>
    <property type="match status" value="1"/>
</dbReference>
<evidence type="ECO:0000313" key="3">
    <source>
        <dbReference type="Proteomes" id="UP000636479"/>
    </source>
</evidence>
<dbReference type="PIRSF" id="PIRSF016184">
    <property type="entry name" value="PhzC_PhzF"/>
    <property type="match status" value="1"/>
</dbReference>
<dbReference type="OrthoDB" id="75169at2759"/>
<dbReference type="EMBL" id="JACAZF010000005">
    <property type="protein sequence ID" value="KAF7303852.1"/>
    <property type="molecule type" value="Genomic_DNA"/>
</dbReference>
<name>A0A8H6ST22_9AGAR</name>
<dbReference type="GeneID" id="59345419"/>
<accession>A0A8H6ST22</accession>
<dbReference type="PANTHER" id="PTHR13774:SF32">
    <property type="entry name" value="ANTISENSE-ENHANCING SEQUENCE 1"/>
    <property type="match status" value="1"/>
</dbReference>
<dbReference type="NCBIfam" id="TIGR00654">
    <property type="entry name" value="PhzF_family"/>
    <property type="match status" value="1"/>
</dbReference>
<dbReference type="Proteomes" id="UP000636479">
    <property type="component" value="Unassembled WGS sequence"/>
</dbReference>
<proteinExistence type="predicted"/>
<evidence type="ECO:0000256" key="1">
    <source>
        <dbReference type="PIRSR" id="PIRSR016184-1"/>
    </source>
</evidence>
<dbReference type="Gene3D" id="3.10.310.10">
    <property type="entry name" value="Diaminopimelate Epimerase, Chain A, domain 1"/>
    <property type="match status" value="2"/>
</dbReference>
<evidence type="ECO:0000313" key="2">
    <source>
        <dbReference type="EMBL" id="KAF7303852.1"/>
    </source>
</evidence>
<dbReference type="InterPro" id="IPR003719">
    <property type="entry name" value="Phenazine_PhzF-like"/>
</dbReference>
<dbReference type="RefSeq" id="XP_037220824.1">
    <property type="nucleotide sequence ID" value="XM_037362903.1"/>
</dbReference>
<dbReference type="GO" id="GO:0005737">
    <property type="term" value="C:cytoplasm"/>
    <property type="evidence" value="ECO:0007669"/>
    <property type="project" value="TreeGrafter"/>
</dbReference>
<dbReference type="Pfam" id="PF02567">
    <property type="entry name" value="PhzC-PhzF"/>
    <property type="match status" value="1"/>
</dbReference>
<sequence length="304" mass="33089">MLRFIQLDVFTSTPFIGNPLAIVLVPAKSSLSQEQKQLIAREFNLSETVFLHELEENTTESTFTIDIFTTTEELPFAGHPTVGSGFYLLSRWPHLEQITLHTRAGDIPVVRAPGGGVRLNAPIDFKVHPRLSISSVKELQPRLCDSDYLNGMSGSEGCASVVKGMTFLLLALSSEEALAQLQPYPTRLEIPAAERTSLGEWGVGFAGIYAFYEVPSNDGLISIRTRMFDGPLEDPATGSAACTLAGWLASQKGPGLHEFKIIQGVEMGRRSDITVAVDVDDMQRIKSIALEGEAVEVMEGAVHV</sequence>
<dbReference type="AlphaFoldDB" id="A0A8H6ST22"/>
<comment type="caution">
    <text evidence="2">The sequence shown here is derived from an EMBL/GenBank/DDBJ whole genome shotgun (WGS) entry which is preliminary data.</text>
</comment>
<dbReference type="GO" id="GO:0016853">
    <property type="term" value="F:isomerase activity"/>
    <property type="evidence" value="ECO:0007669"/>
    <property type="project" value="TreeGrafter"/>
</dbReference>
<protein>
    <submittedName>
        <fullName evidence="2">Phenazine biosynthesis PhzC/PhzF protein</fullName>
    </submittedName>
</protein>